<proteinExistence type="predicted"/>
<feature type="region of interest" description="Disordered" evidence="1">
    <location>
        <begin position="120"/>
        <end position="156"/>
    </location>
</feature>
<dbReference type="EMBL" id="CAEKKB010000001">
    <property type="protein sequence ID" value="CAB4295044.1"/>
    <property type="molecule type" value="Genomic_DNA"/>
</dbReference>
<name>A0A6J5W5Y4_PRUAR</name>
<organism evidence="3 5">
    <name type="scientific">Prunus armeniaca</name>
    <name type="common">Apricot</name>
    <name type="synonym">Armeniaca vulgaris</name>
    <dbReference type="NCBI Taxonomy" id="36596"/>
    <lineage>
        <taxon>Eukaryota</taxon>
        <taxon>Viridiplantae</taxon>
        <taxon>Streptophyta</taxon>
        <taxon>Embryophyta</taxon>
        <taxon>Tracheophyta</taxon>
        <taxon>Spermatophyta</taxon>
        <taxon>Magnoliopsida</taxon>
        <taxon>eudicotyledons</taxon>
        <taxon>Gunneridae</taxon>
        <taxon>Pentapetalae</taxon>
        <taxon>rosids</taxon>
        <taxon>fabids</taxon>
        <taxon>Rosales</taxon>
        <taxon>Rosaceae</taxon>
        <taxon>Amygdaloideae</taxon>
        <taxon>Amygdaleae</taxon>
        <taxon>Prunus</taxon>
    </lineage>
</organism>
<dbReference type="OrthoDB" id="10446736at2759"/>
<accession>A0A6J5W5Y4</accession>
<keyword evidence="5" id="KW-1185">Reference proteome</keyword>
<evidence type="ECO:0000313" key="2">
    <source>
        <dbReference type="EMBL" id="CAB4264422.1"/>
    </source>
</evidence>
<reference evidence="5" key="1">
    <citation type="journal article" date="2020" name="Genome Biol.">
        <title>Gamete binning: chromosome-level and haplotype-resolved genome assembly enabled by high-throughput single-cell sequencing of gamete genomes.</title>
        <authorList>
            <person name="Campoy J.A."/>
            <person name="Sun H."/>
            <person name="Goel M."/>
            <person name="Jiao W.-B."/>
            <person name="Folz-Donahue K."/>
            <person name="Wang N."/>
            <person name="Rubio M."/>
            <person name="Liu C."/>
            <person name="Kukat C."/>
            <person name="Ruiz D."/>
            <person name="Huettel B."/>
            <person name="Schneeberger K."/>
        </authorList>
    </citation>
    <scope>NUCLEOTIDE SEQUENCE [LARGE SCALE GENOMIC DNA]</scope>
    <source>
        <strain evidence="5">cv. Rojo Pasion</strain>
    </source>
</reference>
<evidence type="ECO:0000313" key="3">
    <source>
        <dbReference type="EMBL" id="CAB4295044.1"/>
    </source>
</evidence>
<evidence type="ECO:0000256" key="1">
    <source>
        <dbReference type="SAM" id="MobiDB-lite"/>
    </source>
</evidence>
<dbReference type="Proteomes" id="UP000507222">
    <property type="component" value="Unassembled WGS sequence"/>
</dbReference>
<protein>
    <submittedName>
        <fullName evidence="3">Uncharacterized protein</fullName>
    </submittedName>
</protein>
<reference evidence="3 4" key="2">
    <citation type="submission" date="2020-05" db="EMBL/GenBank/DDBJ databases">
        <authorList>
            <person name="Campoy J."/>
            <person name="Schneeberger K."/>
            <person name="Spophaly S."/>
        </authorList>
    </citation>
    <scope>NUCLEOTIDE SEQUENCE [LARGE SCALE GENOMIC DNA]</scope>
    <source>
        <strain evidence="3">PruArmRojPasFocal</strain>
    </source>
</reference>
<evidence type="ECO:0000313" key="4">
    <source>
        <dbReference type="Proteomes" id="UP000507222"/>
    </source>
</evidence>
<evidence type="ECO:0000313" key="5">
    <source>
        <dbReference type="Proteomes" id="UP000507245"/>
    </source>
</evidence>
<dbReference type="EMBL" id="CAEKDK010000001">
    <property type="protein sequence ID" value="CAB4264422.1"/>
    <property type="molecule type" value="Genomic_DNA"/>
</dbReference>
<dbReference type="AlphaFoldDB" id="A0A6J5W5Y4"/>
<gene>
    <name evidence="2" type="ORF">CURHAP_LOCUS6199</name>
    <name evidence="3" type="ORF">ORAREDHAP_LOCUS6255</name>
</gene>
<dbReference type="Proteomes" id="UP000507245">
    <property type="component" value="Unassembled WGS sequence"/>
</dbReference>
<sequence length="194" mass="21857">MKTNTTSFIMGSLRYYSPGSLCRLKLRFHFCADIPKNGCSPRRRGIRGIEIYSGEDSSFDSPVRSFDSSEVPKLLPDRECKSKTRSRSGNRCGLHFGPSSIRYGCSSNCVRGEREGPRPFCLNKGDAGPSKSMRDDPGPSQLGHHQLHSNRDRETSPWISYHHMERERDLLRETLTCLKKGSGRCELCYGSCSL</sequence>